<sequence length="479" mass="55159">MDDLPTPSDTTAAAVGGYEEAQDGQSDSYVDMDSDHAEDSESEDNADDEADDDDDKISSVISDPDIRENAAHALCRGRISDLVDQVRHYQLLYHESQIELQGAQAKIQELADKVAKRRQGRNTQRTWEQDLRNALAGNTPLNYPKVYKTMCLEENMSTVPDTTHPDVLLVSPNQGNGRRCAYPYGMDETQQPWNGPFPFMKLPLNIQARIFKEWLFMKGQLVHCFSRLDRYVVPPPTYFTTPPSERRSGLRGLFYWGPQSVSLARDCRRPSEVLRVLLVSKHFLFMGVHAFYGLNTFAFSSLGEMFRFCQGIGFARLDRLQHLEITFVGNQGLTTRVVNNKKISARTHSLYWLQECNRLRTLVIHINETDKSYMRRKYETQEAIDYMARKTAGQPNFRKTRALRNIQGVDCLYQLRGMNWVRFYDLCQALRKEHRGLRVDVRDWSFTEDITNTACMDKVDLRREASSLPNLRPLVPGFE</sequence>
<dbReference type="Proteomes" id="UP001239445">
    <property type="component" value="Unassembled WGS sequence"/>
</dbReference>
<evidence type="ECO:0000313" key="2">
    <source>
        <dbReference type="EMBL" id="KAK1759765.1"/>
    </source>
</evidence>
<feature type="region of interest" description="Disordered" evidence="1">
    <location>
        <begin position="1"/>
        <end position="63"/>
    </location>
</feature>
<comment type="caution">
    <text evidence="2">The sequence shown here is derived from an EMBL/GenBank/DDBJ whole genome shotgun (WGS) entry which is preliminary data.</text>
</comment>
<evidence type="ECO:0000313" key="3">
    <source>
        <dbReference type="Proteomes" id="UP001239445"/>
    </source>
</evidence>
<name>A0AAJ0FG51_9PEZI</name>
<dbReference type="AlphaFoldDB" id="A0AAJ0FG51"/>
<gene>
    <name evidence="2" type="ORF">QBC47DRAFT_338167</name>
</gene>
<organism evidence="2 3">
    <name type="scientific">Echria macrotheca</name>
    <dbReference type="NCBI Taxonomy" id="438768"/>
    <lineage>
        <taxon>Eukaryota</taxon>
        <taxon>Fungi</taxon>
        <taxon>Dikarya</taxon>
        <taxon>Ascomycota</taxon>
        <taxon>Pezizomycotina</taxon>
        <taxon>Sordariomycetes</taxon>
        <taxon>Sordariomycetidae</taxon>
        <taxon>Sordariales</taxon>
        <taxon>Schizotheciaceae</taxon>
        <taxon>Echria</taxon>
    </lineage>
</organism>
<feature type="compositionally biased region" description="Acidic residues" evidence="1">
    <location>
        <begin position="40"/>
        <end position="55"/>
    </location>
</feature>
<keyword evidence="3" id="KW-1185">Reference proteome</keyword>
<reference evidence="2" key="1">
    <citation type="submission" date="2023-06" db="EMBL/GenBank/DDBJ databases">
        <title>Genome-scale phylogeny and comparative genomics of the fungal order Sordariales.</title>
        <authorList>
            <consortium name="Lawrence Berkeley National Laboratory"/>
            <person name="Hensen N."/>
            <person name="Bonometti L."/>
            <person name="Westerberg I."/>
            <person name="Brannstrom I.O."/>
            <person name="Guillou S."/>
            <person name="Cros-Aarteil S."/>
            <person name="Calhoun S."/>
            <person name="Haridas S."/>
            <person name="Kuo A."/>
            <person name="Mondo S."/>
            <person name="Pangilinan J."/>
            <person name="Riley R."/>
            <person name="Labutti K."/>
            <person name="Andreopoulos B."/>
            <person name="Lipzen A."/>
            <person name="Chen C."/>
            <person name="Yanf M."/>
            <person name="Daum C."/>
            <person name="Ng V."/>
            <person name="Clum A."/>
            <person name="Steindorff A."/>
            <person name="Ohm R."/>
            <person name="Martin F."/>
            <person name="Silar P."/>
            <person name="Natvig D."/>
            <person name="Lalanne C."/>
            <person name="Gautier V."/>
            <person name="Ament-Velasquez S.L."/>
            <person name="Kruys A."/>
            <person name="Hutchinson M.I."/>
            <person name="Powell A.J."/>
            <person name="Barry K."/>
            <person name="Miller A.N."/>
            <person name="Grigoriev I.V."/>
            <person name="Debuchy R."/>
            <person name="Gladieux P."/>
            <person name="Thoren M.H."/>
            <person name="Johannesson H."/>
        </authorList>
    </citation>
    <scope>NUCLEOTIDE SEQUENCE</scope>
    <source>
        <strain evidence="2">PSN4</strain>
    </source>
</reference>
<evidence type="ECO:0000256" key="1">
    <source>
        <dbReference type="SAM" id="MobiDB-lite"/>
    </source>
</evidence>
<accession>A0AAJ0FG51</accession>
<proteinExistence type="predicted"/>
<dbReference type="EMBL" id="MU839828">
    <property type="protein sequence ID" value="KAK1759765.1"/>
    <property type="molecule type" value="Genomic_DNA"/>
</dbReference>
<protein>
    <submittedName>
        <fullName evidence="2">Uncharacterized protein</fullName>
    </submittedName>
</protein>
<feature type="non-terminal residue" evidence="2">
    <location>
        <position position="479"/>
    </location>
</feature>